<reference evidence="1" key="1">
    <citation type="submission" date="2022-11" db="EMBL/GenBank/DDBJ databases">
        <title>Robbsia betulipollinis sp. nov., isolated from pollen of birch (Betula pendula).</title>
        <authorList>
            <person name="Shi H."/>
            <person name="Ambika Manirajan B."/>
            <person name="Ratering S."/>
            <person name="Geissler-Plaum R."/>
            <person name="Schnell S."/>
        </authorList>
    </citation>
    <scope>NUCLEOTIDE SEQUENCE</scope>
    <source>
        <strain evidence="1">Bb-Pol-6</strain>
    </source>
</reference>
<gene>
    <name evidence="1" type="ORF">OVY01_05885</name>
</gene>
<keyword evidence="1" id="KW-0560">Oxidoreductase</keyword>
<dbReference type="Pfam" id="PF05721">
    <property type="entry name" value="PhyH"/>
    <property type="match status" value="1"/>
</dbReference>
<dbReference type="PANTHER" id="PTHR20883:SF46">
    <property type="entry name" value="PHYTANOYL-COA HYDROXYLASE"/>
    <property type="match status" value="1"/>
</dbReference>
<name>A0ABT3ZJZ5_9BURK</name>
<dbReference type="Gene3D" id="2.60.120.620">
    <property type="entry name" value="q2cbj1_9rhob like domain"/>
    <property type="match status" value="1"/>
</dbReference>
<sequence>MDPTPLKDTQLCAEQLEFYAANGFLALSDVAQPDEIEQLRHFSDRLLRERRGLEEGALFDFMGGKPLANDALTQMLHPSNHDARFRRMAYRRRLHRIAKQVLGPRARFSGDHIFYKPALTGPHTPWHQDEAFRDPTLEYNELAFWLPLQAVDETNGCLKFIPGSHLKEVQAHCRRGDDPRAHALECCADFGEGNAVYCPLPMGGCTLHHGRTLHGAGPNDTPDARYAYVVHFDTPRTLAREPRRFPWQAVKSQREDQMQAWRQGPGRLIHYCRRLRQMNYADPYRLIQGLKRYVEKRRR</sequence>
<dbReference type="EMBL" id="JAPMXC010000001">
    <property type="protein sequence ID" value="MCY0386772.1"/>
    <property type="molecule type" value="Genomic_DNA"/>
</dbReference>
<accession>A0ABT3ZJZ5</accession>
<comment type="caution">
    <text evidence="1">The sequence shown here is derived from an EMBL/GenBank/DDBJ whole genome shotgun (WGS) entry which is preliminary data.</text>
</comment>
<dbReference type="RefSeq" id="WP_267846379.1">
    <property type="nucleotide sequence ID" value="NZ_JAPMXC010000001.1"/>
</dbReference>
<keyword evidence="2" id="KW-1185">Reference proteome</keyword>
<proteinExistence type="predicted"/>
<dbReference type="GO" id="GO:0051213">
    <property type="term" value="F:dioxygenase activity"/>
    <property type="evidence" value="ECO:0007669"/>
    <property type="project" value="UniProtKB-KW"/>
</dbReference>
<dbReference type="SUPFAM" id="SSF51197">
    <property type="entry name" value="Clavaminate synthase-like"/>
    <property type="match status" value="1"/>
</dbReference>
<dbReference type="Proteomes" id="UP001082899">
    <property type="component" value="Unassembled WGS sequence"/>
</dbReference>
<evidence type="ECO:0000313" key="2">
    <source>
        <dbReference type="Proteomes" id="UP001082899"/>
    </source>
</evidence>
<dbReference type="InterPro" id="IPR008775">
    <property type="entry name" value="Phytyl_CoA_dOase-like"/>
</dbReference>
<keyword evidence="1" id="KW-0223">Dioxygenase</keyword>
<organism evidence="1 2">
    <name type="scientific">Robbsia betulipollinis</name>
    <dbReference type="NCBI Taxonomy" id="2981849"/>
    <lineage>
        <taxon>Bacteria</taxon>
        <taxon>Pseudomonadati</taxon>
        <taxon>Pseudomonadota</taxon>
        <taxon>Betaproteobacteria</taxon>
        <taxon>Burkholderiales</taxon>
        <taxon>Burkholderiaceae</taxon>
        <taxon>Robbsia</taxon>
    </lineage>
</organism>
<evidence type="ECO:0000313" key="1">
    <source>
        <dbReference type="EMBL" id="MCY0386772.1"/>
    </source>
</evidence>
<protein>
    <submittedName>
        <fullName evidence="1">Phytanoyl-CoA dioxygenase family protein</fullName>
    </submittedName>
</protein>
<dbReference type="PANTHER" id="PTHR20883">
    <property type="entry name" value="PHYTANOYL-COA DIOXYGENASE DOMAIN CONTAINING 1"/>
    <property type="match status" value="1"/>
</dbReference>